<dbReference type="Proteomes" id="UP000078546">
    <property type="component" value="Unassembled WGS sequence"/>
</dbReference>
<dbReference type="InterPro" id="IPR034363">
    <property type="entry name" value="eIF3B_RRM"/>
</dbReference>
<dbReference type="PANTHER" id="PTHR14068:SF0">
    <property type="entry name" value="EUKARYOTIC TRANSLATION INITIATION FACTOR 3 SUBUNIT B"/>
    <property type="match status" value="1"/>
</dbReference>
<name>A0A1A8WLA6_PLAOA</name>
<dbReference type="Gene3D" id="3.30.70.330">
    <property type="match status" value="1"/>
</dbReference>
<dbReference type="PANTHER" id="PTHR14068">
    <property type="entry name" value="EUKARYOTIC TRANSLATION INITIATION FACTOR 3 EIF3 -RELATED"/>
    <property type="match status" value="1"/>
</dbReference>
<dbReference type="SUPFAM" id="SSF54928">
    <property type="entry name" value="RNA-binding domain, RBD"/>
    <property type="match status" value="1"/>
</dbReference>
<evidence type="ECO:0000256" key="1">
    <source>
        <dbReference type="ARBA" id="ARBA00004496"/>
    </source>
</evidence>
<dbReference type="InterPro" id="IPR000504">
    <property type="entry name" value="RRM_dom"/>
</dbReference>
<dbReference type="PROSITE" id="PS50102">
    <property type="entry name" value="RRM"/>
    <property type="match status" value="1"/>
</dbReference>
<dbReference type="InterPro" id="IPR012677">
    <property type="entry name" value="Nucleotide-bd_a/b_plait_sf"/>
</dbReference>
<evidence type="ECO:0000256" key="4">
    <source>
        <dbReference type="ARBA" id="ARBA00022884"/>
    </source>
</evidence>
<dbReference type="GO" id="GO:0005852">
    <property type="term" value="C:eukaryotic translation initiation factor 3 complex"/>
    <property type="evidence" value="ECO:0007669"/>
    <property type="project" value="UniProtKB-UniRule"/>
</dbReference>
<feature type="compositionally biased region" description="Basic residues" evidence="8">
    <location>
        <begin position="17"/>
        <end position="30"/>
    </location>
</feature>
<evidence type="ECO:0000256" key="3">
    <source>
        <dbReference type="ARBA" id="ARBA00022540"/>
    </source>
</evidence>
<dbReference type="GO" id="GO:0003743">
    <property type="term" value="F:translation initiation factor activity"/>
    <property type="evidence" value="ECO:0007669"/>
    <property type="project" value="UniProtKB-UniRule"/>
</dbReference>
<evidence type="ECO:0000256" key="7">
    <source>
        <dbReference type="PIRNR" id="PIRNR036424"/>
    </source>
</evidence>
<feature type="domain" description="RRM" evidence="9">
    <location>
        <begin position="86"/>
        <end position="171"/>
    </location>
</feature>
<accession>A0A1A8WLA6</accession>
<comment type="function">
    <text evidence="7">Component of the eukaryotic translation initiation factor 3 (eIF-3) complex, which is involved in protein synthesis and, together with other initiation factors, stimulates binding of mRNA and methionyl-tRNAi to the 40S ribosome.</text>
</comment>
<dbReference type="GO" id="GO:0003723">
    <property type="term" value="F:RNA binding"/>
    <property type="evidence" value="ECO:0007669"/>
    <property type="project" value="UniProtKB-UniRule"/>
</dbReference>
<evidence type="ECO:0000256" key="2">
    <source>
        <dbReference type="ARBA" id="ARBA00022490"/>
    </source>
</evidence>
<comment type="similarity">
    <text evidence="6 7">Belongs to the eIF-3 subunit B family.</text>
</comment>
<dbReference type="PIRSF" id="PIRSF036424">
    <property type="entry name" value="eIF3b"/>
    <property type="match status" value="1"/>
</dbReference>
<comment type="function">
    <text evidence="6">RNA-binding component of the eukaryotic translation initiation factor 3 (eIF-3) complex, which is involved in protein synthesis of a specialized repertoire of mRNAs and, together with other initiation factors, stimulates binding of mRNA and methionyl-tRNAi to the 40S ribosome. The eIF-3 complex specifically targets and initiates translation of a subset of mRNAs involved in cell proliferation.</text>
</comment>
<keyword evidence="3 6" id="KW-0396">Initiation factor</keyword>
<dbReference type="GO" id="GO:0001732">
    <property type="term" value="P:formation of cytoplasmic translation initiation complex"/>
    <property type="evidence" value="ECO:0007669"/>
    <property type="project" value="UniProtKB-UniRule"/>
</dbReference>
<gene>
    <name evidence="10" type="ORF">POVCU1_023720</name>
</gene>
<evidence type="ECO:0000256" key="5">
    <source>
        <dbReference type="ARBA" id="ARBA00022917"/>
    </source>
</evidence>
<reference evidence="11" key="1">
    <citation type="submission" date="2016-05" db="EMBL/GenBank/DDBJ databases">
        <authorList>
            <person name="Naeem Raeece"/>
        </authorList>
    </citation>
    <scope>NUCLEOTIDE SEQUENCE [LARGE SCALE GENOMIC DNA]</scope>
</reference>
<dbReference type="GO" id="GO:0031369">
    <property type="term" value="F:translation initiation factor binding"/>
    <property type="evidence" value="ECO:0007669"/>
    <property type="project" value="InterPro"/>
</dbReference>
<dbReference type="InterPro" id="IPR015943">
    <property type="entry name" value="WD40/YVTN_repeat-like_dom_sf"/>
</dbReference>
<protein>
    <recommendedName>
        <fullName evidence="6 7">Eukaryotic translation initiation factor 3 subunit B</fullName>
        <shortName evidence="6 7">eIF3b</shortName>
    </recommendedName>
    <alternativeName>
        <fullName evidence="6">Eukaryotic translation initiation factor 3 subunit 9</fullName>
    </alternativeName>
</protein>
<dbReference type="GO" id="GO:0016282">
    <property type="term" value="C:eukaryotic 43S preinitiation complex"/>
    <property type="evidence" value="ECO:0007669"/>
    <property type="project" value="UniProtKB-UniRule"/>
</dbReference>
<sequence>MKNRATPFHEKAQVKGREKKKKKKKKKAQTHSRGQLTMVKVTDSELSDEELAEFLSDDSDEGNEALLSKKFAEKEALITLETKFPKVITILGIPKVEEEKHSRLAEVLKKLFIRHLNAKISDSSLLNIKIHMPVDEEKKTKGICFVIFNDSFQANEAVKILNKLKLDAKHVLTASKMDDIENIINRDEHVMPINVVGFTREKIRWWLYDEKCREQFIVRYDTHFEVHWFDPLEKEPQLIYTTFKKNAPFSSVQWSNQGSYLVSFHNPGIALWGGDSFEKLIRLQHKSVKEISFSPNENYVLTWDGTPASLRNEKSICIWRVITGKLLRSFVTPECSPKEKNFPFFLWSPDDKYIACIGKQKEVYVYELPSMLLLEDKEKKRTPLKYPVVKEFDWSPVDNIMAIWIPETDNTPGTLTLVEIPSRKELVSRKIYDVTHASIHWQSKGDYLCLKTTIEKKVGKKSKKEHTQLEIFRMREKNIPVDNIQIEGVKTKQFHWEESNSNRFALIVRDDATSRQQIRFYKIYNKGTTRNAKWTSTFDINSQMNFMRWSPQGTYFILASLVSEGMLYFCCLNSNDEVEVIHKDEHLLVNSVSWSNCGRYLVTSVSSASNIASSNYREENSETGFYIWTFQGRCLMTVKKPSFYQFFFRPHPKSLFSDKLKLDIKTNLRDYSKKFDIIDEKIRNAKKNELITERKNIETSFNEKMNNITKLFQSFKEYEELKKNWELFENQFEWEEKTVIIEHVLSVKQEIFA</sequence>
<proteinExistence type="inferred from homology"/>
<dbReference type="Gene3D" id="2.130.10.10">
    <property type="entry name" value="YVTN repeat-like/Quinoprotein amine dehydrogenase"/>
    <property type="match status" value="2"/>
</dbReference>
<dbReference type="CDD" id="cd12278">
    <property type="entry name" value="RRM_eIF3B"/>
    <property type="match status" value="1"/>
</dbReference>
<dbReference type="GO" id="GO:0033290">
    <property type="term" value="C:eukaryotic 48S preinitiation complex"/>
    <property type="evidence" value="ECO:0007669"/>
    <property type="project" value="UniProtKB-UniRule"/>
</dbReference>
<comment type="subcellular location">
    <subcellularLocation>
        <location evidence="1 6 7">Cytoplasm</location>
    </subcellularLocation>
</comment>
<keyword evidence="5 6" id="KW-0648">Protein biosynthesis</keyword>
<feature type="region of interest" description="Disordered" evidence="8">
    <location>
        <begin position="1"/>
        <end position="40"/>
    </location>
</feature>
<dbReference type="AlphaFoldDB" id="A0A1A8WLA6"/>
<evidence type="ECO:0000259" key="9">
    <source>
        <dbReference type="PROSITE" id="PS50102"/>
    </source>
</evidence>
<feature type="compositionally biased region" description="Basic and acidic residues" evidence="8">
    <location>
        <begin position="7"/>
        <end position="16"/>
    </location>
</feature>
<dbReference type="HAMAP" id="MF_03001">
    <property type="entry name" value="eIF3b"/>
    <property type="match status" value="1"/>
</dbReference>
<dbReference type="Pfam" id="PF08662">
    <property type="entry name" value="eIF2A"/>
    <property type="match status" value="1"/>
</dbReference>
<organism evidence="10 11">
    <name type="scientific">Plasmodium ovale curtisi</name>
    <dbReference type="NCBI Taxonomy" id="864141"/>
    <lineage>
        <taxon>Eukaryota</taxon>
        <taxon>Sar</taxon>
        <taxon>Alveolata</taxon>
        <taxon>Apicomplexa</taxon>
        <taxon>Aconoidasida</taxon>
        <taxon>Haemosporida</taxon>
        <taxon>Plasmodiidae</taxon>
        <taxon>Plasmodium</taxon>
        <taxon>Plasmodium (Plasmodium)</taxon>
    </lineage>
</organism>
<dbReference type="SUPFAM" id="SSF69322">
    <property type="entry name" value="Tricorn protease domain 2"/>
    <property type="match status" value="1"/>
</dbReference>
<keyword evidence="4 6" id="KW-0694">RNA-binding</keyword>
<dbReference type="InterPro" id="IPR013979">
    <property type="entry name" value="TIF_beta_prop-like"/>
</dbReference>
<comment type="subunit">
    <text evidence="6 7">Component of the eukaryotic translation initiation factor 3 (eIF-3) complex.</text>
</comment>
<evidence type="ECO:0000313" key="11">
    <source>
        <dbReference type="Proteomes" id="UP000078546"/>
    </source>
</evidence>
<dbReference type="InterPro" id="IPR011400">
    <property type="entry name" value="EIF3B"/>
</dbReference>
<dbReference type="EMBL" id="FLQV01000444">
    <property type="protein sequence ID" value="SBS92636.1"/>
    <property type="molecule type" value="Genomic_DNA"/>
</dbReference>
<evidence type="ECO:0000256" key="6">
    <source>
        <dbReference type="HAMAP-Rule" id="MF_03001"/>
    </source>
</evidence>
<evidence type="ECO:0000256" key="8">
    <source>
        <dbReference type="SAM" id="MobiDB-lite"/>
    </source>
</evidence>
<evidence type="ECO:0000313" key="10">
    <source>
        <dbReference type="EMBL" id="SBS92636.1"/>
    </source>
</evidence>
<dbReference type="InterPro" id="IPR035979">
    <property type="entry name" value="RBD_domain_sf"/>
</dbReference>
<keyword evidence="2 6" id="KW-0963">Cytoplasm</keyword>